<dbReference type="KEGG" id="dsh:Dshi_0944"/>
<evidence type="ECO:0000313" key="2">
    <source>
        <dbReference type="Proteomes" id="UP000006833"/>
    </source>
</evidence>
<reference evidence="2" key="1">
    <citation type="journal article" date="2010" name="ISME J.">
        <title>The complete genome sequence of the algal symbiont Dinoroseobacter shibae: a hitchhiker's guide to life in the sea.</title>
        <authorList>
            <person name="Wagner-Dobler I."/>
            <person name="Ballhausen B."/>
            <person name="Berger M."/>
            <person name="Brinkhoff T."/>
            <person name="Buchholz I."/>
            <person name="Bunk B."/>
            <person name="Cypionka H."/>
            <person name="Daniel R."/>
            <person name="Drepper T."/>
            <person name="Gerdts G."/>
            <person name="Hahnke S."/>
            <person name="Han C."/>
            <person name="Jahn D."/>
            <person name="Kalhoefer D."/>
            <person name="Kiss H."/>
            <person name="Klenk H.P."/>
            <person name="Kyrpides N."/>
            <person name="Liebl W."/>
            <person name="Liesegang H."/>
            <person name="Meincke L."/>
            <person name="Pati A."/>
            <person name="Petersen J."/>
            <person name="Piekarski T."/>
            <person name="Pommerenke C."/>
            <person name="Pradella S."/>
            <person name="Pukall R."/>
            <person name="Rabus R."/>
            <person name="Stackebrandt E."/>
            <person name="Thole S."/>
            <person name="Thompson L."/>
            <person name="Tielen P."/>
            <person name="Tomasch J."/>
            <person name="von Jan M."/>
            <person name="Wanphrut N."/>
            <person name="Wichels A."/>
            <person name="Zech H."/>
            <person name="Simon M."/>
        </authorList>
    </citation>
    <scope>NUCLEOTIDE SEQUENCE [LARGE SCALE GENOMIC DNA]</scope>
    <source>
        <strain evidence="2">DSM 16493 / NCIMB 14021 / DFL 12</strain>
    </source>
</reference>
<dbReference type="Proteomes" id="UP000006833">
    <property type="component" value="Chromosome"/>
</dbReference>
<protein>
    <submittedName>
        <fullName evidence="1">Uncharacterized protein</fullName>
    </submittedName>
</protein>
<dbReference type="EMBL" id="CP000830">
    <property type="protein sequence ID" value="ABV92689.1"/>
    <property type="molecule type" value="Genomic_DNA"/>
</dbReference>
<dbReference type="STRING" id="398580.Dshi_0944"/>
<dbReference type="AlphaFoldDB" id="A8LRY2"/>
<dbReference type="OrthoDB" id="9893312at2"/>
<dbReference type="HOGENOM" id="CLU_1552858_0_0_5"/>
<organism evidence="1 2">
    <name type="scientific">Dinoroseobacter shibae (strain DSM 16493 / NCIMB 14021 / DFL 12)</name>
    <dbReference type="NCBI Taxonomy" id="398580"/>
    <lineage>
        <taxon>Bacteria</taxon>
        <taxon>Pseudomonadati</taxon>
        <taxon>Pseudomonadota</taxon>
        <taxon>Alphaproteobacteria</taxon>
        <taxon>Rhodobacterales</taxon>
        <taxon>Roseobacteraceae</taxon>
        <taxon>Dinoroseobacter</taxon>
    </lineage>
</organism>
<name>A8LRY2_DINSH</name>
<dbReference type="RefSeq" id="WP_012177621.1">
    <property type="nucleotide sequence ID" value="NC_009952.1"/>
</dbReference>
<gene>
    <name evidence="1" type="ordered locus">Dshi_0944</name>
</gene>
<sequence length="172" mass="17663">MTGFAHLRAPLVGAGVLLWAAGCAGVPQEAARLTPLTCLPETAVPPGVEVPAQARLLGCAGAGRPAEVFVVTDADLSWPVLPGRQGARSLQAEMLAALPRFGAGMLFFDPAEDEVWAVEDRTPAQGHVLSLTGNDPVTLAPRRAYLALPSGPTEAASLHASRDAAVRALGDG</sequence>
<accession>A8LRY2</accession>
<evidence type="ECO:0000313" key="1">
    <source>
        <dbReference type="EMBL" id="ABV92689.1"/>
    </source>
</evidence>
<proteinExistence type="predicted"/>
<keyword evidence="2" id="KW-1185">Reference proteome</keyword>